<dbReference type="AlphaFoldDB" id="A0A0A9V7E8"/>
<sequence>MLSADLSQRFFEKQKITTGTRDFFRRLFTRGVQNEDSDLFGPEELC</sequence>
<keyword evidence="1" id="KW-0067">ATP-binding</keyword>
<accession>A0A0A9V7E8</accession>
<organism evidence="1">
    <name type="scientific">Arundo donax</name>
    <name type="common">Giant reed</name>
    <name type="synonym">Donax arundinaceus</name>
    <dbReference type="NCBI Taxonomy" id="35708"/>
    <lineage>
        <taxon>Eukaryota</taxon>
        <taxon>Viridiplantae</taxon>
        <taxon>Streptophyta</taxon>
        <taxon>Embryophyta</taxon>
        <taxon>Tracheophyta</taxon>
        <taxon>Spermatophyta</taxon>
        <taxon>Magnoliopsida</taxon>
        <taxon>Liliopsida</taxon>
        <taxon>Poales</taxon>
        <taxon>Poaceae</taxon>
        <taxon>PACMAD clade</taxon>
        <taxon>Arundinoideae</taxon>
        <taxon>Arundineae</taxon>
        <taxon>Arundo</taxon>
    </lineage>
</organism>
<reference evidence="1" key="1">
    <citation type="submission" date="2014-09" db="EMBL/GenBank/DDBJ databases">
        <authorList>
            <person name="Magalhaes I.L.F."/>
            <person name="Oliveira U."/>
            <person name="Santos F.R."/>
            <person name="Vidigal T.H.D.A."/>
            <person name="Brescovit A.D."/>
            <person name="Santos A.J."/>
        </authorList>
    </citation>
    <scope>NUCLEOTIDE SEQUENCE</scope>
    <source>
        <tissue evidence="1">Shoot tissue taken approximately 20 cm above the soil surface</tissue>
    </source>
</reference>
<keyword evidence="1" id="KW-0378">Hydrolase</keyword>
<proteinExistence type="predicted"/>
<name>A0A0A9V7E8_ARUDO</name>
<dbReference type="GO" id="GO:0004386">
    <property type="term" value="F:helicase activity"/>
    <property type="evidence" value="ECO:0007669"/>
    <property type="project" value="UniProtKB-KW"/>
</dbReference>
<dbReference type="EMBL" id="GBRH01178964">
    <property type="protein sequence ID" value="JAE18932.1"/>
    <property type="molecule type" value="Transcribed_RNA"/>
</dbReference>
<reference evidence="1" key="2">
    <citation type="journal article" date="2015" name="Data Brief">
        <title>Shoot transcriptome of the giant reed, Arundo donax.</title>
        <authorList>
            <person name="Barrero R.A."/>
            <person name="Guerrero F.D."/>
            <person name="Moolhuijzen P."/>
            <person name="Goolsby J.A."/>
            <person name="Tidwell J."/>
            <person name="Bellgard S.E."/>
            <person name="Bellgard M.I."/>
        </authorList>
    </citation>
    <scope>NUCLEOTIDE SEQUENCE</scope>
    <source>
        <tissue evidence="1">Shoot tissue taken approximately 20 cm above the soil surface</tissue>
    </source>
</reference>
<keyword evidence="1" id="KW-0347">Helicase</keyword>
<protein>
    <submittedName>
        <fullName evidence="1">Helicase, putative</fullName>
    </submittedName>
</protein>
<evidence type="ECO:0000313" key="1">
    <source>
        <dbReference type="EMBL" id="JAE18932.1"/>
    </source>
</evidence>
<keyword evidence="1" id="KW-0547">Nucleotide-binding</keyword>